<evidence type="ECO:0000256" key="2">
    <source>
        <dbReference type="SAM" id="Phobius"/>
    </source>
</evidence>
<keyword evidence="2" id="KW-0812">Transmembrane</keyword>
<evidence type="ECO:0000313" key="3">
    <source>
        <dbReference type="EMBL" id="KNC27115.1"/>
    </source>
</evidence>
<feature type="compositionally biased region" description="Polar residues" evidence="1">
    <location>
        <begin position="170"/>
        <end position="189"/>
    </location>
</feature>
<reference evidence="3 4" key="1">
    <citation type="journal article" date="2015" name="Nat. Commun.">
        <title>Lucilia cuprina genome unlocks parasitic fly biology to underpin future interventions.</title>
        <authorList>
            <person name="Anstead C.A."/>
            <person name="Korhonen P.K."/>
            <person name="Young N.D."/>
            <person name="Hall R.S."/>
            <person name="Jex A.R."/>
            <person name="Murali S.C."/>
            <person name="Hughes D.S."/>
            <person name="Lee S.F."/>
            <person name="Perry T."/>
            <person name="Stroehlein A.J."/>
            <person name="Ansell B.R."/>
            <person name="Breugelmans B."/>
            <person name="Hofmann A."/>
            <person name="Qu J."/>
            <person name="Dugan S."/>
            <person name="Lee S.L."/>
            <person name="Chao H."/>
            <person name="Dinh H."/>
            <person name="Han Y."/>
            <person name="Doddapaneni H.V."/>
            <person name="Worley K.C."/>
            <person name="Muzny D.M."/>
            <person name="Ioannidis P."/>
            <person name="Waterhouse R.M."/>
            <person name="Zdobnov E.M."/>
            <person name="James P.J."/>
            <person name="Bagnall N.H."/>
            <person name="Kotze A.C."/>
            <person name="Gibbs R.A."/>
            <person name="Richards S."/>
            <person name="Batterham P."/>
            <person name="Gasser R.B."/>
        </authorList>
    </citation>
    <scope>NUCLEOTIDE SEQUENCE [LARGE SCALE GENOMIC DNA]</scope>
    <source>
        <strain evidence="3 4">LS</strain>
        <tissue evidence="3">Full body</tissue>
    </source>
</reference>
<keyword evidence="4" id="KW-1185">Reference proteome</keyword>
<feature type="region of interest" description="Disordered" evidence="1">
    <location>
        <begin position="133"/>
        <end position="285"/>
    </location>
</feature>
<keyword evidence="2" id="KW-0472">Membrane</keyword>
<name>A0A0L0C4A0_LUCCU</name>
<feature type="compositionally biased region" description="Low complexity" evidence="1">
    <location>
        <begin position="224"/>
        <end position="235"/>
    </location>
</feature>
<feature type="compositionally biased region" description="Polar residues" evidence="1">
    <location>
        <begin position="82"/>
        <end position="112"/>
    </location>
</feature>
<dbReference type="AlphaFoldDB" id="A0A0L0C4A0"/>
<dbReference type="EMBL" id="JRES01000933">
    <property type="protein sequence ID" value="KNC27115.1"/>
    <property type="molecule type" value="Genomic_DNA"/>
</dbReference>
<keyword evidence="2" id="KW-1133">Transmembrane helix</keyword>
<sequence length="308" mass="36132">MKKYDYYYNTNKTKNYTKYALVGVTIIFCLTITTFALIEVHNFYSDEPAIVRILMNSFKSSKVQESTDSVLVQLEEKDQLENKQQFNSDRQARATTNENTTNSNPQKSNTYYEEQKPVVVYSKTDTNPSIAYRQMAEVPPKQDKDEEDPYSKSLADEEYDGSDDYFGQPEQRTPQESQTYYRQQPEQQSYYRHQQPAQPYYRQPPPPPQPYYRQQPPPPPPQSPYYQSPPSSPYYNGRDNDQEDSEEARSSQYRDYPNYYRQYPYATPPPLQANSKILPAEDNPGNRKMFTALSAKTQQQNRVFLPQL</sequence>
<organism evidence="3 4">
    <name type="scientific">Lucilia cuprina</name>
    <name type="common">Green bottle fly</name>
    <name type="synonym">Australian sheep blowfly</name>
    <dbReference type="NCBI Taxonomy" id="7375"/>
    <lineage>
        <taxon>Eukaryota</taxon>
        <taxon>Metazoa</taxon>
        <taxon>Ecdysozoa</taxon>
        <taxon>Arthropoda</taxon>
        <taxon>Hexapoda</taxon>
        <taxon>Insecta</taxon>
        <taxon>Pterygota</taxon>
        <taxon>Neoptera</taxon>
        <taxon>Endopterygota</taxon>
        <taxon>Diptera</taxon>
        <taxon>Brachycera</taxon>
        <taxon>Muscomorpha</taxon>
        <taxon>Oestroidea</taxon>
        <taxon>Calliphoridae</taxon>
        <taxon>Luciliinae</taxon>
        <taxon>Lucilia</taxon>
    </lineage>
</organism>
<feature type="transmembrane region" description="Helical" evidence="2">
    <location>
        <begin position="20"/>
        <end position="38"/>
    </location>
</feature>
<protein>
    <submittedName>
        <fullName evidence="3">Uncharacterized protein</fullName>
    </submittedName>
</protein>
<feature type="region of interest" description="Disordered" evidence="1">
    <location>
        <begin position="81"/>
        <end position="114"/>
    </location>
</feature>
<accession>A0A0L0C4A0</accession>
<comment type="caution">
    <text evidence="3">The sequence shown here is derived from an EMBL/GenBank/DDBJ whole genome shotgun (WGS) entry which is preliminary data.</text>
</comment>
<proteinExistence type="predicted"/>
<evidence type="ECO:0000256" key="1">
    <source>
        <dbReference type="SAM" id="MobiDB-lite"/>
    </source>
</evidence>
<gene>
    <name evidence="3" type="ORF">FF38_12653</name>
</gene>
<feature type="compositionally biased region" description="Low complexity" evidence="1">
    <location>
        <begin position="190"/>
        <end position="201"/>
    </location>
</feature>
<dbReference type="Proteomes" id="UP000037069">
    <property type="component" value="Unassembled WGS sequence"/>
</dbReference>
<evidence type="ECO:0000313" key="4">
    <source>
        <dbReference type="Proteomes" id="UP000037069"/>
    </source>
</evidence>
<feature type="compositionally biased region" description="Pro residues" evidence="1">
    <location>
        <begin position="202"/>
        <end position="223"/>
    </location>
</feature>